<evidence type="ECO:0000313" key="2">
    <source>
        <dbReference type="EMBL" id="TQL95954.1"/>
    </source>
</evidence>
<evidence type="ECO:0000313" key="3">
    <source>
        <dbReference type="Proteomes" id="UP000316096"/>
    </source>
</evidence>
<dbReference type="Gene3D" id="1.10.10.60">
    <property type="entry name" value="Homeodomain-like"/>
    <property type="match status" value="1"/>
</dbReference>
<evidence type="ECO:0000259" key="1">
    <source>
        <dbReference type="Pfam" id="PF19575"/>
    </source>
</evidence>
<dbReference type="Proteomes" id="UP000316096">
    <property type="component" value="Unassembled WGS sequence"/>
</dbReference>
<reference evidence="2 3" key="1">
    <citation type="submission" date="2019-06" db="EMBL/GenBank/DDBJ databases">
        <title>Sequencing the genomes of 1000 actinobacteria strains.</title>
        <authorList>
            <person name="Klenk H.-P."/>
        </authorList>
    </citation>
    <scope>NUCLEOTIDE SEQUENCE [LARGE SCALE GENOMIC DNA]</scope>
    <source>
        <strain evidence="2 3">DSM 102200</strain>
    </source>
</reference>
<gene>
    <name evidence="2" type="ORF">FB559_1466</name>
</gene>
<proteinExistence type="predicted"/>
<dbReference type="AlphaFoldDB" id="A0A543CFV2"/>
<feature type="domain" description="Helix-turn-helix" evidence="1">
    <location>
        <begin position="13"/>
        <end position="58"/>
    </location>
</feature>
<comment type="caution">
    <text evidence="2">The sequence shown here is derived from an EMBL/GenBank/DDBJ whole genome shotgun (WGS) entry which is preliminary data.</text>
</comment>
<dbReference type="Pfam" id="PF19575">
    <property type="entry name" value="HTH_58"/>
    <property type="match status" value="1"/>
</dbReference>
<organism evidence="2 3">
    <name type="scientific">Actinoallomurus bryophytorum</name>
    <dbReference type="NCBI Taxonomy" id="1490222"/>
    <lineage>
        <taxon>Bacteria</taxon>
        <taxon>Bacillati</taxon>
        <taxon>Actinomycetota</taxon>
        <taxon>Actinomycetes</taxon>
        <taxon>Streptosporangiales</taxon>
        <taxon>Thermomonosporaceae</taxon>
        <taxon>Actinoallomurus</taxon>
    </lineage>
</organism>
<dbReference type="EMBL" id="VFOZ01000001">
    <property type="protein sequence ID" value="TQL95954.1"/>
    <property type="molecule type" value="Genomic_DNA"/>
</dbReference>
<protein>
    <recommendedName>
        <fullName evidence="1">Helix-turn-helix domain-containing protein</fullName>
    </recommendedName>
</protein>
<name>A0A543CFV2_9ACTN</name>
<dbReference type="InterPro" id="IPR045745">
    <property type="entry name" value="HTH_58_Actinobacteria-type"/>
</dbReference>
<sequence length="60" mass="6920">MLTKDAAPDQVEHQLAEDAARLYDQGWSIRQVADKFDYNYGAMRRILRKHTTLSTRGGRP</sequence>
<keyword evidence="3" id="KW-1185">Reference proteome</keyword>
<accession>A0A543CFV2</accession>